<dbReference type="RefSeq" id="WP_206290973.1">
    <property type="nucleotide sequence ID" value="NZ_CP063458.1"/>
</dbReference>
<dbReference type="KEGG" id="hbs:IPV69_17280"/>
<organism evidence="1 2">
    <name type="scientific">Humisphaera borealis</name>
    <dbReference type="NCBI Taxonomy" id="2807512"/>
    <lineage>
        <taxon>Bacteria</taxon>
        <taxon>Pseudomonadati</taxon>
        <taxon>Planctomycetota</taxon>
        <taxon>Phycisphaerae</taxon>
        <taxon>Tepidisphaerales</taxon>
        <taxon>Tepidisphaeraceae</taxon>
        <taxon>Humisphaera</taxon>
    </lineage>
</organism>
<dbReference type="AlphaFoldDB" id="A0A7M2WTZ6"/>
<sequence length="78" mass="8716">MPVTEDEMKRALKAFRKRLKVTQLDDESRLGHSPLTGNRGKVVAIQPPSGFTREVWEALVEKGFLTKDGSFYGLVPGK</sequence>
<reference evidence="1 2" key="1">
    <citation type="submission" date="2020-10" db="EMBL/GenBank/DDBJ databases">
        <title>Wide distribution of Phycisphaera-like planctomycetes from WD2101 soil group in peatlands and genome analysis of the first cultivated representative.</title>
        <authorList>
            <person name="Dedysh S.N."/>
            <person name="Beletsky A.V."/>
            <person name="Ivanova A."/>
            <person name="Kulichevskaya I.S."/>
            <person name="Suzina N.E."/>
            <person name="Philippov D.A."/>
            <person name="Rakitin A.L."/>
            <person name="Mardanov A.V."/>
            <person name="Ravin N.V."/>
        </authorList>
    </citation>
    <scope>NUCLEOTIDE SEQUENCE [LARGE SCALE GENOMIC DNA]</scope>
    <source>
        <strain evidence="1 2">M1803</strain>
    </source>
</reference>
<dbReference type="Proteomes" id="UP000593765">
    <property type="component" value="Chromosome"/>
</dbReference>
<proteinExistence type="predicted"/>
<evidence type="ECO:0000313" key="1">
    <source>
        <dbReference type="EMBL" id="QOV88010.1"/>
    </source>
</evidence>
<accession>A0A7M2WTZ6</accession>
<name>A0A7M2WTZ6_9BACT</name>
<keyword evidence="2" id="KW-1185">Reference proteome</keyword>
<evidence type="ECO:0000313" key="2">
    <source>
        <dbReference type="Proteomes" id="UP000593765"/>
    </source>
</evidence>
<gene>
    <name evidence="1" type="ORF">IPV69_17280</name>
</gene>
<protein>
    <submittedName>
        <fullName evidence="1">Uncharacterized protein</fullName>
    </submittedName>
</protein>
<dbReference type="EMBL" id="CP063458">
    <property type="protein sequence ID" value="QOV88010.1"/>
    <property type="molecule type" value="Genomic_DNA"/>
</dbReference>